<dbReference type="GeneID" id="19881392"/>
<dbReference type="InParanoid" id="L2GN70"/>
<feature type="transmembrane region" description="Helical" evidence="1">
    <location>
        <begin position="150"/>
        <end position="168"/>
    </location>
</feature>
<keyword evidence="1" id="KW-0812">Transmembrane</keyword>
<evidence type="ECO:0000256" key="1">
    <source>
        <dbReference type="SAM" id="Phobius"/>
    </source>
</evidence>
<keyword evidence="3" id="KW-1185">Reference proteome</keyword>
<evidence type="ECO:0000313" key="2">
    <source>
        <dbReference type="EMBL" id="ELA42276.1"/>
    </source>
</evidence>
<keyword evidence="1" id="KW-0472">Membrane</keyword>
<reference evidence="3" key="1">
    <citation type="submission" date="2011-05" db="EMBL/GenBank/DDBJ databases">
        <title>The genome sequence of Vittaforma corneae strain ATCC 50505.</title>
        <authorList>
            <consortium name="The Broad Institute Genome Sequencing Platform"/>
            <person name="Cuomo C."/>
            <person name="Didier E."/>
            <person name="Bowers L."/>
            <person name="Young S.K."/>
            <person name="Zeng Q."/>
            <person name="Gargeya S."/>
            <person name="Fitzgerald M."/>
            <person name="Haas B."/>
            <person name="Abouelleil A."/>
            <person name="Alvarado L."/>
            <person name="Arachchi H.M."/>
            <person name="Berlin A."/>
            <person name="Chapman S.B."/>
            <person name="Gearin G."/>
            <person name="Goldberg J."/>
            <person name="Griggs A."/>
            <person name="Gujja S."/>
            <person name="Hansen M."/>
            <person name="Heiman D."/>
            <person name="Howarth C."/>
            <person name="Larimer J."/>
            <person name="Lui A."/>
            <person name="MacDonald P.J.P."/>
            <person name="McCowen C."/>
            <person name="Montmayeur A."/>
            <person name="Murphy C."/>
            <person name="Neiman D."/>
            <person name="Pearson M."/>
            <person name="Priest M."/>
            <person name="Roberts A."/>
            <person name="Saif S."/>
            <person name="Shea T."/>
            <person name="Sisk P."/>
            <person name="Stolte C."/>
            <person name="Sykes S."/>
            <person name="Wortman J."/>
            <person name="Nusbaum C."/>
            <person name="Birren B."/>
        </authorList>
    </citation>
    <scope>NUCLEOTIDE SEQUENCE [LARGE SCALE GENOMIC DNA]</scope>
    <source>
        <strain evidence="3">ATCC 50505</strain>
    </source>
</reference>
<dbReference type="EMBL" id="JH370133">
    <property type="protein sequence ID" value="ELA42276.1"/>
    <property type="molecule type" value="Genomic_DNA"/>
</dbReference>
<name>L2GN70_VITCO</name>
<feature type="transmembrane region" description="Helical" evidence="1">
    <location>
        <begin position="226"/>
        <end position="246"/>
    </location>
</feature>
<organism evidence="2 3">
    <name type="scientific">Vittaforma corneae (strain ATCC 50505)</name>
    <name type="common">Microsporidian parasite</name>
    <name type="synonym">Nosema corneum</name>
    <dbReference type="NCBI Taxonomy" id="993615"/>
    <lineage>
        <taxon>Eukaryota</taxon>
        <taxon>Fungi</taxon>
        <taxon>Fungi incertae sedis</taxon>
        <taxon>Microsporidia</taxon>
        <taxon>Nosematidae</taxon>
        <taxon>Vittaforma</taxon>
    </lineage>
</organism>
<protein>
    <submittedName>
        <fullName evidence="2">Uncharacterized protein</fullName>
    </submittedName>
</protein>
<accession>L2GN70</accession>
<keyword evidence="1" id="KW-1133">Transmembrane helix</keyword>
<evidence type="ECO:0000313" key="3">
    <source>
        <dbReference type="Proteomes" id="UP000011082"/>
    </source>
</evidence>
<proteinExistence type="predicted"/>
<dbReference type="HOGENOM" id="CLU_909737_0_0_1"/>
<dbReference type="Proteomes" id="UP000011082">
    <property type="component" value="Unassembled WGS sequence"/>
</dbReference>
<dbReference type="AlphaFoldDB" id="L2GN70"/>
<dbReference type="VEuPathDB" id="MicrosporidiaDB:VICG_00676"/>
<sequence length="306" mass="35376">MNVSNVLESFLHTLNGMGEFLEKVSGIKWSNIRNGTWSKFENVINEFQEFQQILYEFFKNEGIGAFKIIFSNLEQSWEFLILLLINFLVLLYACHIAVSGIRSRKSVTLFPIVAFIVYLVIAPQKLSFISSFENFIENLLKEKYPKLAEVVLDFDVPVLLFSMLIAYLLSCFYSFCKYIVFVYITMSIWNLTIPSSAASSHYLFFFLISTLLLLAYLKMFHIVEMIFLSILFALTSSFIFIQYLGLVVGKNEVLDLVNNIFSFTIDFGDKLTLIFVTLSVLSLLWQYLVLNEKTPSHYGFRPECSI</sequence>
<feature type="transmembrane region" description="Helical" evidence="1">
    <location>
        <begin position="199"/>
        <end position="217"/>
    </location>
</feature>
<feature type="transmembrane region" description="Helical" evidence="1">
    <location>
        <begin position="110"/>
        <end position="130"/>
    </location>
</feature>
<feature type="transmembrane region" description="Helical" evidence="1">
    <location>
        <begin position="175"/>
        <end position="193"/>
    </location>
</feature>
<dbReference type="RefSeq" id="XP_007604127.1">
    <property type="nucleotide sequence ID" value="XM_007604065.1"/>
</dbReference>
<gene>
    <name evidence="2" type="ORF">VICG_00676</name>
</gene>
<feature type="transmembrane region" description="Helical" evidence="1">
    <location>
        <begin position="271"/>
        <end position="290"/>
    </location>
</feature>
<feature type="transmembrane region" description="Helical" evidence="1">
    <location>
        <begin position="79"/>
        <end position="98"/>
    </location>
</feature>